<proteinExistence type="predicted"/>
<dbReference type="EMBL" id="MU004415">
    <property type="protein sequence ID" value="KAF2651880.1"/>
    <property type="molecule type" value="Genomic_DNA"/>
</dbReference>
<reference evidence="2" key="1">
    <citation type="journal article" date="2020" name="Stud. Mycol.">
        <title>101 Dothideomycetes genomes: a test case for predicting lifestyles and emergence of pathogens.</title>
        <authorList>
            <person name="Haridas S."/>
            <person name="Albert R."/>
            <person name="Binder M."/>
            <person name="Bloem J."/>
            <person name="Labutti K."/>
            <person name="Salamov A."/>
            <person name="Andreopoulos B."/>
            <person name="Baker S."/>
            <person name="Barry K."/>
            <person name="Bills G."/>
            <person name="Bluhm B."/>
            <person name="Cannon C."/>
            <person name="Castanera R."/>
            <person name="Culley D."/>
            <person name="Daum C."/>
            <person name="Ezra D."/>
            <person name="Gonzalez J."/>
            <person name="Henrissat B."/>
            <person name="Kuo A."/>
            <person name="Liang C."/>
            <person name="Lipzen A."/>
            <person name="Lutzoni F."/>
            <person name="Magnuson J."/>
            <person name="Mondo S."/>
            <person name="Nolan M."/>
            <person name="Ohm R."/>
            <person name="Pangilinan J."/>
            <person name="Park H.-J."/>
            <person name="Ramirez L."/>
            <person name="Alfaro M."/>
            <person name="Sun H."/>
            <person name="Tritt A."/>
            <person name="Yoshinaga Y."/>
            <person name="Zwiers L.-H."/>
            <person name="Turgeon B."/>
            <person name="Goodwin S."/>
            <person name="Spatafora J."/>
            <person name="Crous P."/>
            <person name="Grigoriev I."/>
        </authorList>
    </citation>
    <scope>NUCLEOTIDE SEQUENCE</scope>
    <source>
        <strain evidence="2">CBS 122681</strain>
    </source>
</reference>
<dbReference type="PANTHER" id="PTHR32440:SF11">
    <property type="entry name" value="METALLOPHOSPHOESTERASE DOMAIN-CONTAINING PROTEIN"/>
    <property type="match status" value="1"/>
</dbReference>
<gene>
    <name evidence="2" type="ORF">K491DRAFT_696108</name>
</gene>
<accession>A0A6A6SWE0</accession>
<dbReference type="SUPFAM" id="SSF56300">
    <property type="entry name" value="Metallo-dependent phosphatases"/>
    <property type="match status" value="1"/>
</dbReference>
<protein>
    <submittedName>
        <fullName evidence="2">Metallo-dependent phosphatase</fullName>
    </submittedName>
</protein>
<dbReference type="OrthoDB" id="783096at2759"/>
<dbReference type="InterPro" id="IPR004843">
    <property type="entry name" value="Calcineurin-like_PHP"/>
</dbReference>
<evidence type="ECO:0000313" key="2">
    <source>
        <dbReference type="EMBL" id="KAF2651880.1"/>
    </source>
</evidence>
<feature type="domain" description="Calcineurin-like phosphoesterase" evidence="1">
    <location>
        <begin position="38"/>
        <end position="305"/>
    </location>
</feature>
<dbReference type="GO" id="GO:0005737">
    <property type="term" value="C:cytoplasm"/>
    <property type="evidence" value="ECO:0007669"/>
    <property type="project" value="TreeGrafter"/>
</dbReference>
<dbReference type="Gene3D" id="3.60.21.10">
    <property type="match status" value="1"/>
</dbReference>
<sequence length="410" mass="44968">MSQAYLGLAPSSSIHGSNVALPLRFNANGTFQLSIFEDLHFGENAWDSWGPQQDINSVKVINSVLDKESPDLVVLNGDLITGDNAFLENATIYIEQIVGPLLDRDLPWASTYGNHDHQYNLSSDTLLAHEQRFPNSLTQKMVQDPHAGTTNYYLPVYDHNCTTPSTCTPLLLLWFFDSRGGARFQTLNSSGSQIGLENWVDVSVVSWFQQTAAQLVNTYQKTIPSLAFVHIPPYASLAFQRAGVDAHREPGTNDDVPLAPQAQGWCPDGVTNDGSCEYGGQDVPFMSALATAPGLIAVFSGHDHGDTWCWKWDRLLPNMTVAGPARGVNLCFGQHSGYGGYGNWERGARQVKIEREKVGRGVLEAESWIRLERGGVVGRVELNATFGEDWYEATNGSLTYCPTCNYTGAG</sequence>
<dbReference type="InterPro" id="IPR029052">
    <property type="entry name" value="Metallo-depent_PP-like"/>
</dbReference>
<keyword evidence="3" id="KW-1185">Reference proteome</keyword>
<evidence type="ECO:0000313" key="3">
    <source>
        <dbReference type="Proteomes" id="UP000799324"/>
    </source>
</evidence>
<evidence type="ECO:0000259" key="1">
    <source>
        <dbReference type="Pfam" id="PF00149"/>
    </source>
</evidence>
<dbReference type="Proteomes" id="UP000799324">
    <property type="component" value="Unassembled WGS sequence"/>
</dbReference>
<dbReference type="PANTHER" id="PTHR32440">
    <property type="entry name" value="PHOSPHATASE DCR2-RELATED-RELATED"/>
    <property type="match status" value="1"/>
</dbReference>
<organism evidence="2 3">
    <name type="scientific">Lophiostoma macrostomum CBS 122681</name>
    <dbReference type="NCBI Taxonomy" id="1314788"/>
    <lineage>
        <taxon>Eukaryota</taxon>
        <taxon>Fungi</taxon>
        <taxon>Dikarya</taxon>
        <taxon>Ascomycota</taxon>
        <taxon>Pezizomycotina</taxon>
        <taxon>Dothideomycetes</taxon>
        <taxon>Pleosporomycetidae</taxon>
        <taxon>Pleosporales</taxon>
        <taxon>Lophiostomataceae</taxon>
        <taxon>Lophiostoma</taxon>
    </lineage>
</organism>
<name>A0A6A6SWE0_9PLEO</name>
<dbReference type="GO" id="GO:0016788">
    <property type="term" value="F:hydrolase activity, acting on ester bonds"/>
    <property type="evidence" value="ECO:0007669"/>
    <property type="project" value="TreeGrafter"/>
</dbReference>
<dbReference type="AlphaFoldDB" id="A0A6A6SWE0"/>
<dbReference type="Pfam" id="PF00149">
    <property type="entry name" value="Metallophos"/>
    <property type="match status" value="1"/>
</dbReference>
<dbReference type="CDD" id="cd07383">
    <property type="entry name" value="MPP_Dcr2"/>
    <property type="match status" value="1"/>
</dbReference>